<dbReference type="Pfam" id="PF10431">
    <property type="entry name" value="ClpB_D2-small"/>
    <property type="match status" value="1"/>
</dbReference>
<dbReference type="CDD" id="cd19499">
    <property type="entry name" value="RecA-like_ClpB_Hsp104-like"/>
    <property type="match status" value="1"/>
</dbReference>
<dbReference type="Pfam" id="PF02861">
    <property type="entry name" value="Clp_N"/>
    <property type="match status" value="1"/>
</dbReference>
<dbReference type="SMART" id="SM01086">
    <property type="entry name" value="ClpB_D2-small"/>
    <property type="match status" value="1"/>
</dbReference>
<dbReference type="Gene3D" id="1.10.1780.10">
    <property type="entry name" value="Clp, N-terminal domain"/>
    <property type="match status" value="2"/>
</dbReference>
<evidence type="ECO:0000256" key="6">
    <source>
        <dbReference type="SAM" id="Coils"/>
    </source>
</evidence>
<dbReference type="InterPro" id="IPR050130">
    <property type="entry name" value="ClpA_ClpB"/>
</dbReference>
<dbReference type="GO" id="GO:0034605">
    <property type="term" value="P:cellular response to heat"/>
    <property type="evidence" value="ECO:0007669"/>
    <property type="project" value="TreeGrafter"/>
</dbReference>
<dbReference type="Pfam" id="PF00004">
    <property type="entry name" value="AAA"/>
    <property type="match status" value="1"/>
</dbReference>
<evidence type="ECO:0000313" key="8">
    <source>
        <dbReference type="EMBL" id="OGY51144.1"/>
    </source>
</evidence>
<dbReference type="PROSITE" id="PS00870">
    <property type="entry name" value="CLPAB_1"/>
    <property type="match status" value="1"/>
</dbReference>
<dbReference type="GO" id="GO:0016887">
    <property type="term" value="F:ATP hydrolysis activity"/>
    <property type="evidence" value="ECO:0007669"/>
    <property type="project" value="InterPro"/>
</dbReference>
<dbReference type="EMBL" id="MHIL01000023">
    <property type="protein sequence ID" value="OGY51144.1"/>
    <property type="molecule type" value="Genomic_DNA"/>
</dbReference>
<dbReference type="SUPFAM" id="SSF52540">
    <property type="entry name" value="P-loop containing nucleoside triphosphate hydrolases"/>
    <property type="match status" value="2"/>
</dbReference>
<dbReference type="InterPro" id="IPR004176">
    <property type="entry name" value="Clp_R_N"/>
</dbReference>
<dbReference type="PRINTS" id="PR00300">
    <property type="entry name" value="CLPPROTEASEA"/>
</dbReference>
<dbReference type="GO" id="GO:0005737">
    <property type="term" value="C:cytoplasm"/>
    <property type="evidence" value="ECO:0007669"/>
    <property type="project" value="TreeGrafter"/>
</dbReference>
<dbReference type="FunFam" id="3.40.50.300:FF:000025">
    <property type="entry name" value="ATP-dependent Clp protease subunit"/>
    <property type="match status" value="1"/>
</dbReference>
<dbReference type="SMART" id="SM00382">
    <property type="entry name" value="AAA"/>
    <property type="match status" value="2"/>
</dbReference>
<keyword evidence="2" id="KW-0547">Nucleotide-binding</keyword>
<dbReference type="PANTHER" id="PTHR11638:SF175">
    <property type="entry name" value="ATP-DEPENDENT CLP PROTEASE, ATP-BINDING SUBUNIT CLPC"/>
    <property type="match status" value="1"/>
</dbReference>
<accession>A0A1G1YFY1</accession>
<keyword evidence="4" id="KW-0143">Chaperone</keyword>
<evidence type="ECO:0000259" key="7">
    <source>
        <dbReference type="PROSITE" id="PS51903"/>
    </source>
</evidence>
<feature type="non-terminal residue" evidence="8">
    <location>
        <position position="1"/>
    </location>
</feature>
<reference evidence="8 9" key="1">
    <citation type="journal article" date="2016" name="Nat. Commun.">
        <title>Thousands of microbial genomes shed light on interconnected biogeochemical processes in an aquifer system.</title>
        <authorList>
            <person name="Anantharaman K."/>
            <person name="Brown C.T."/>
            <person name="Hug L.A."/>
            <person name="Sharon I."/>
            <person name="Castelle C.J."/>
            <person name="Probst A.J."/>
            <person name="Thomas B.C."/>
            <person name="Singh A."/>
            <person name="Wilkins M.J."/>
            <person name="Karaoz U."/>
            <person name="Brodie E.L."/>
            <person name="Williams K.H."/>
            <person name="Hubbard S.S."/>
            <person name="Banfield J.F."/>
        </authorList>
    </citation>
    <scope>NUCLEOTIDE SEQUENCE [LARGE SCALE GENOMIC DNA]</scope>
</reference>
<dbReference type="InterPro" id="IPR018368">
    <property type="entry name" value="ClpA/B_CS1"/>
</dbReference>
<dbReference type="Gene3D" id="1.10.8.60">
    <property type="match status" value="2"/>
</dbReference>
<dbReference type="PANTHER" id="PTHR11638">
    <property type="entry name" value="ATP-DEPENDENT CLP PROTEASE"/>
    <property type="match status" value="1"/>
</dbReference>
<comment type="caution">
    <text evidence="8">The sequence shown here is derived from an EMBL/GenBank/DDBJ whole genome shotgun (WGS) entry which is preliminary data.</text>
</comment>
<dbReference type="InterPro" id="IPR041546">
    <property type="entry name" value="ClpA/ClpB_AAA_lid"/>
</dbReference>
<dbReference type="Gene3D" id="3.40.50.300">
    <property type="entry name" value="P-loop containing nucleotide triphosphate hydrolases"/>
    <property type="match status" value="2"/>
</dbReference>
<keyword evidence="1 5" id="KW-0677">Repeat</keyword>
<dbReference type="InterPro" id="IPR001270">
    <property type="entry name" value="ClpA/B"/>
</dbReference>
<evidence type="ECO:0000256" key="4">
    <source>
        <dbReference type="ARBA" id="ARBA00023186"/>
    </source>
</evidence>
<protein>
    <recommendedName>
        <fullName evidence="7">Clp R domain-containing protein</fullName>
    </recommendedName>
</protein>
<sequence length="833" mass="91094">QQFTAHSKQTLKNAFGLAVSLGHQRVSPRHILHSLAQQRGSVGAAILAQARFDSLKFKQTIKDDAVASTRLTEVTLNLSSKKLLEKSVLAASYNRHCYVGTEHLLAALLELNDEKINDFLTATSVDAETLRRQVLTALHSAAKFPDLLGAIAEPDFGEPASPAKRGERERPVLGFGREAKAAPALSLDFFATNLTDRASQKRIDPVIGREAEIERLIQILSRRTKNNPVLLGDPGVGKTAIAEGLAKQIVEGHVPEFLSDKKIYALDISAVVAGTSFRGEFENRLRQILLEVKNDPSIILFIDELHNIIGAGSAAGSMDAANILKPALARGEIRCIGATTLEDYKKYIEPDAALERRFQPIIVNQPDVEKTVQILQGIKPGYETFHQVAIGDDAIAAAAELSERYLTDRFLPDKAIDLIDEAASAIKIKQGTDRLFLEIKKIEDTLGVLADKKADKVHRGEFSSALDYKQQAEALTEQLTALRAQRTAKQRKPLAVVTAADVAAIVAHVTGVPTATLLATEKARLLKLEQLLAKKIIGQPEALAAVAQSIRRARAGIASSNRPVGSFMFLGPSGVGKTELAKVLAATVFNNPDALVRIDMSEFAESFNISKLIGAPAGYVGYREGTKLTDLVRRRPYSVVLFDEIEKAHPHIFNLLLQILEDGHLTDATGKKINFKNTIVIMTSNIGSDQFRQQAALGFDAQTPAEHRQITHSFAAAEQQVLKQLKQQLPVEFLNRLDRIVVFQPLERQHLTAIAELQLAELVERLNAQGVTVTTTPAVARLLAAQSYLPEGGARAIRQNIQNLIEHHIAHVVLSQPCDTITIDVEHDSLTFR</sequence>
<dbReference type="Pfam" id="PF17871">
    <property type="entry name" value="AAA_lid_9"/>
    <property type="match status" value="1"/>
</dbReference>
<dbReference type="GO" id="GO:0005524">
    <property type="term" value="F:ATP binding"/>
    <property type="evidence" value="ECO:0007669"/>
    <property type="project" value="UniProtKB-KW"/>
</dbReference>
<evidence type="ECO:0000256" key="1">
    <source>
        <dbReference type="ARBA" id="ARBA00022737"/>
    </source>
</evidence>
<dbReference type="InterPro" id="IPR019489">
    <property type="entry name" value="Clp_ATPase_C"/>
</dbReference>
<dbReference type="PROSITE" id="PS51903">
    <property type="entry name" value="CLP_R"/>
    <property type="match status" value="1"/>
</dbReference>
<dbReference type="InterPro" id="IPR027417">
    <property type="entry name" value="P-loop_NTPase"/>
</dbReference>
<dbReference type="SUPFAM" id="SSF81923">
    <property type="entry name" value="Double Clp-N motif"/>
    <property type="match status" value="1"/>
</dbReference>
<dbReference type="FunFam" id="3.40.50.300:FF:000010">
    <property type="entry name" value="Chaperone clpB 1, putative"/>
    <property type="match status" value="1"/>
</dbReference>
<organism evidence="8 9">
    <name type="scientific">Candidatus Buchananbacteria bacterium RIFCSPHIGHO2_02_FULL_56_16</name>
    <dbReference type="NCBI Taxonomy" id="1797542"/>
    <lineage>
        <taxon>Bacteria</taxon>
        <taxon>Candidatus Buchananiibacteriota</taxon>
    </lineage>
</organism>
<dbReference type="AlphaFoldDB" id="A0A1G1YFY1"/>
<name>A0A1G1YFY1_9BACT</name>
<dbReference type="CDD" id="cd00009">
    <property type="entry name" value="AAA"/>
    <property type="match status" value="1"/>
</dbReference>
<dbReference type="InterPro" id="IPR036628">
    <property type="entry name" value="Clp_N_dom_sf"/>
</dbReference>
<dbReference type="Proteomes" id="UP000177310">
    <property type="component" value="Unassembled WGS sequence"/>
</dbReference>
<evidence type="ECO:0000313" key="9">
    <source>
        <dbReference type="Proteomes" id="UP000177310"/>
    </source>
</evidence>
<evidence type="ECO:0000256" key="5">
    <source>
        <dbReference type="PROSITE-ProRule" id="PRU01251"/>
    </source>
</evidence>
<dbReference type="Pfam" id="PF07724">
    <property type="entry name" value="AAA_2"/>
    <property type="match status" value="1"/>
</dbReference>
<dbReference type="InterPro" id="IPR003593">
    <property type="entry name" value="AAA+_ATPase"/>
</dbReference>
<gene>
    <name evidence="8" type="ORF">A3J59_03170</name>
</gene>
<evidence type="ECO:0000256" key="2">
    <source>
        <dbReference type="ARBA" id="ARBA00022741"/>
    </source>
</evidence>
<feature type="domain" description="Clp R" evidence="7">
    <location>
        <begin position="1"/>
        <end position="141"/>
    </location>
</feature>
<dbReference type="InterPro" id="IPR003959">
    <property type="entry name" value="ATPase_AAA_core"/>
</dbReference>
<dbReference type="Gene3D" id="4.10.860.10">
    <property type="entry name" value="UVR domain"/>
    <property type="match status" value="1"/>
</dbReference>
<keyword evidence="6" id="KW-0175">Coiled coil</keyword>
<dbReference type="STRING" id="1797542.A3J59_03170"/>
<evidence type="ECO:0000256" key="3">
    <source>
        <dbReference type="ARBA" id="ARBA00022840"/>
    </source>
</evidence>
<feature type="coiled-coil region" evidence="6">
    <location>
        <begin position="465"/>
        <end position="492"/>
    </location>
</feature>
<keyword evidence="3" id="KW-0067">ATP-binding</keyword>
<proteinExistence type="predicted"/>